<reference evidence="3 7" key="1">
    <citation type="submission" date="2024-07" db="EMBL/GenBank/DDBJ databases">
        <title>Novosphingobium kalidii RD2P27.</title>
        <authorList>
            <person name="Sun J.-Q."/>
        </authorList>
    </citation>
    <scope>NUCLEOTIDE SEQUENCE [LARGE SCALE GENOMIC DNA]</scope>
    <source>
        <strain evidence="3 7">RD2P27</strain>
    </source>
</reference>
<evidence type="ECO:0000313" key="5">
    <source>
        <dbReference type="EMBL" id="MET1755941.1"/>
    </source>
</evidence>
<dbReference type="EMBL" id="JBEWLY010000016">
    <property type="protein sequence ID" value="MET1755941.1"/>
    <property type="molecule type" value="Genomic_DNA"/>
</dbReference>
<protein>
    <submittedName>
        <fullName evidence="3">Uncharacterized protein</fullName>
    </submittedName>
</protein>
<evidence type="ECO:0000313" key="3">
    <source>
        <dbReference type="EMBL" id="MET1754192.1"/>
    </source>
</evidence>
<evidence type="ECO:0000313" key="1">
    <source>
        <dbReference type="EMBL" id="MET1754006.1"/>
    </source>
</evidence>
<evidence type="ECO:0000313" key="6">
    <source>
        <dbReference type="EMBL" id="MET1757000.1"/>
    </source>
</evidence>
<organism evidence="3 7">
    <name type="scientific">Novosphingobium kalidii</name>
    <dbReference type="NCBI Taxonomy" id="3230299"/>
    <lineage>
        <taxon>Bacteria</taxon>
        <taxon>Pseudomonadati</taxon>
        <taxon>Pseudomonadota</taxon>
        <taxon>Alphaproteobacteria</taxon>
        <taxon>Sphingomonadales</taxon>
        <taxon>Sphingomonadaceae</taxon>
        <taxon>Novosphingobium</taxon>
    </lineage>
</organism>
<proteinExistence type="predicted"/>
<evidence type="ECO:0000313" key="7">
    <source>
        <dbReference type="Proteomes" id="UP001548713"/>
    </source>
</evidence>
<comment type="caution">
    <text evidence="3">The sequence shown here is derived from an EMBL/GenBank/DDBJ whole genome shotgun (WGS) entry which is preliminary data.</text>
</comment>
<evidence type="ECO:0000313" key="4">
    <source>
        <dbReference type="EMBL" id="MET1755932.1"/>
    </source>
</evidence>
<evidence type="ECO:0000313" key="2">
    <source>
        <dbReference type="EMBL" id="MET1754179.1"/>
    </source>
</evidence>
<dbReference type="EMBL" id="JBEWLY010000026">
    <property type="protein sequence ID" value="MET1757000.1"/>
    <property type="molecule type" value="Genomic_DNA"/>
</dbReference>
<name>A0ABV2CX72_9SPHN</name>
<dbReference type="EMBL" id="JBEWLY010000004">
    <property type="protein sequence ID" value="MET1754006.1"/>
    <property type="molecule type" value="Genomic_DNA"/>
</dbReference>
<dbReference type="EMBL" id="JBEWLY010000015">
    <property type="protein sequence ID" value="MET1755932.1"/>
    <property type="molecule type" value="Genomic_DNA"/>
</dbReference>
<dbReference type="EMBL" id="JBEWLY010000006">
    <property type="protein sequence ID" value="MET1754192.1"/>
    <property type="molecule type" value="Genomic_DNA"/>
</dbReference>
<dbReference type="EMBL" id="JBEWLY010000005">
    <property type="protein sequence ID" value="MET1754179.1"/>
    <property type="molecule type" value="Genomic_DNA"/>
</dbReference>
<keyword evidence="7" id="KW-1185">Reference proteome</keyword>
<dbReference type="Proteomes" id="UP001548713">
    <property type="component" value="Unassembled WGS sequence"/>
</dbReference>
<accession>A0ABV2CX72</accession>
<sequence length="104" mass="11202">MALYPKIQLSRLRDIGWKLWDPIGLADEHGTCGEGCADEYDSYLLHVVSMLCHDSSKDEATTYLVGIASDHMGLSVVDPDAAATTACAIADYLTSLPDGPTTIR</sequence>
<gene>
    <name evidence="1" type="ORF">ABVV53_00795</name>
    <name evidence="2" type="ORF">ABVV53_01675</name>
    <name evidence="3" type="ORF">ABVV53_01750</name>
    <name evidence="4" type="ORF">ABVV53_10750</name>
    <name evidence="5" type="ORF">ABVV53_10795</name>
    <name evidence="6" type="ORF">ABVV53_16285</name>
</gene>
<dbReference type="RefSeq" id="WP_353982419.1">
    <property type="nucleotide sequence ID" value="NZ_JBEWLY010000004.1"/>
</dbReference>